<dbReference type="InterPro" id="IPR001119">
    <property type="entry name" value="SLH_dom"/>
</dbReference>
<evidence type="ECO:0008006" key="10">
    <source>
        <dbReference type="Google" id="ProtNLM"/>
    </source>
</evidence>
<dbReference type="PROSITE" id="PS51272">
    <property type="entry name" value="SLH"/>
    <property type="match status" value="3"/>
</dbReference>
<proteinExistence type="inferred from homology"/>
<keyword evidence="9" id="KW-1185">Reference proteome</keyword>
<dbReference type="PROSITE" id="PS01095">
    <property type="entry name" value="GH18_1"/>
    <property type="match status" value="1"/>
</dbReference>
<reference evidence="8" key="1">
    <citation type="submission" date="2022-01" db="EMBL/GenBank/DDBJ databases">
        <authorList>
            <person name="Criscuolo A."/>
        </authorList>
    </citation>
    <scope>NUCLEOTIDE SEQUENCE</scope>
    <source>
        <strain evidence="8">CIP111892</strain>
    </source>
</reference>
<dbReference type="Gene3D" id="3.10.50.10">
    <property type="match status" value="1"/>
</dbReference>
<name>A0ABM9CR84_9BACL</name>
<evidence type="ECO:0000256" key="2">
    <source>
        <dbReference type="ARBA" id="ARBA00023295"/>
    </source>
</evidence>
<keyword evidence="2 3" id="KW-0326">Glycosidase</keyword>
<feature type="domain" description="SLH" evidence="6">
    <location>
        <begin position="93"/>
        <end position="156"/>
    </location>
</feature>
<keyword evidence="5" id="KW-0732">Signal</keyword>
<evidence type="ECO:0000259" key="7">
    <source>
        <dbReference type="PROSITE" id="PS51910"/>
    </source>
</evidence>
<organism evidence="8 9">
    <name type="scientific">Paenibacillus auburnensis</name>
    <dbReference type="NCBI Taxonomy" id="2905649"/>
    <lineage>
        <taxon>Bacteria</taxon>
        <taxon>Bacillati</taxon>
        <taxon>Bacillota</taxon>
        <taxon>Bacilli</taxon>
        <taxon>Bacillales</taxon>
        <taxon>Paenibacillaceae</taxon>
        <taxon>Paenibacillus</taxon>
    </lineage>
</organism>
<evidence type="ECO:0000256" key="5">
    <source>
        <dbReference type="SAM" id="SignalP"/>
    </source>
</evidence>
<feature type="signal peptide" evidence="5">
    <location>
        <begin position="1"/>
        <end position="31"/>
    </location>
</feature>
<dbReference type="InterPro" id="IPR001579">
    <property type="entry name" value="Glyco_hydro_18_chit_AS"/>
</dbReference>
<dbReference type="InterPro" id="IPR029070">
    <property type="entry name" value="Chitinase_insertion_sf"/>
</dbReference>
<dbReference type="Pfam" id="PF00704">
    <property type="entry name" value="Glyco_hydro_18"/>
    <property type="match status" value="1"/>
</dbReference>
<accession>A0ABM9CR84</accession>
<feature type="domain" description="SLH" evidence="6">
    <location>
        <begin position="158"/>
        <end position="218"/>
    </location>
</feature>
<dbReference type="PROSITE" id="PS51910">
    <property type="entry name" value="GH18_2"/>
    <property type="match status" value="1"/>
</dbReference>
<comment type="similarity">
    <text evidence="4">Belongs to the glycosyl hydrolase 18 family.</text>
</comment>
<sequence length="538" mass="57896">MKSMVGRLAAGAAAVLCAAGLFIPYGQSASAEDTLPFDDIAASYAKNEIIDLYNRKILTGISETSFSPEGKVTRAEFITMLGRLLKLEPVASPVSPYTDTGKGAWYYGWIQAAVQLGLVGGTSASTFAPAKPVTRQEAAVWLTKAFKQTGTAGGATVFTDTSTIAAWADSAVEAVNRLGLMKGDETGAFRPAAPMTRQETAVLLYRVLQQEKWTTELAGAKDPHIVLGWQYGQTAAEYEGNILQSNVNTLSPRWYFVGSTGVVPDSTVASLVTWAKKNGKQVWPLVGNRFDQAATHQMLSSAAARNTAVNQLAGLVSTYGLDGLNIDFENVAAVDRASLTAFITQLAGRLHALGAVLSMDVSPDLGTDWTEAFDYAALGRQADYLVMMGYDEHYSGSMSPGSNASLPYVQHAVSTLLKSVSAEKVILAMPLYTRDWTLKQNGITASSAELSLTQQNQLLSSYSLHPVWNSTLGQYVASYTKQSLKHTLWLEDGRSLTAKYNLAVKHKLAGIAYWHIGGESPDIWTSISNAEKFAGYSF</sequence>
<dbReference type="InterPro" id="IPR017853">
    <property type="entry name" value="GH"/>
</dbReference>
<dbReference type="Pfam" id="PF00395">
    <property type="entry name" value="SLH"/>
    <property type="match status" value="3"/>
</dbReference>
<gene>
    <name evidence="8" type="ORF">PAECIP111892_04806</name>
</gene>
<dbReference type="InterPro" id="IPR001223">
    <property type="entry name" value="Glyco_hydro18_cat"/>
</dbReference>
<dbReference type="PANTHER" id="PTHR46066">
    <property type="entry name" value="CHITINASE DOMAIN-CONTAINING PROTEIN 1 FAMILY MEMBER"/>
    <property type="match status" value="1"/>
</dbReference>
<feature type="domain" description="SLH" evidence="6">
    <location>
        <begin position="32"/>
        <end position="92"/>
    </location>
</feature>
<evidence type="ECO:0000256" key="4">
    <source>
        <dbReference type="RuleBase" id="RU004453"/>
    </source>
</evidence>
<dbReference type="Gene3D" id="3.20.20.80">
    <property type="entry name" value="Glycosidases"/>
    <property type="match status" value="1"/>
</dbReference>
<dbReference type="InterPro" id="IPR011583">
    <property type="entry name" value="Chitinase_II/V-like_cat"/>
</dbReference>
<dbReference type="PANTHER" id="PTHR46066:SF2">
    <property type="entry name" value="CHITINASE DOMAIN-CONTAINING PROTEIN 1"/>
    <property type="match status" value="1"/>
</dbReference>
<dbReference type="EMBL" id="CAKMMG010000010">
    <property type="protein sequence ID" value="CAH1220327.1"/>
    <property type="molecule type" value="Genomic_DNA"/>
</dbReference>
<keyword evidence="1 3" id="KW-0378">Hydrolase</keyword>
<protein>
    <recommendedName>
        <fullName evidence="10">Glycoside hydrolase</fullName>
    </recommendedName>
</protein>
<dbReference type="Proteomes" id="UP000838324">
    <property type="component" value="Unassembled WGS sequence"/>
</dbReference>
<feature type="domain" description="GH18" evidence="7">
    <location>
        <begin position="225"/>
        <end position="534"/>
    </location>
</feature>
<comment type="caution">
    <text evidence="8">The sequence shown here is derived from an EMBL/GenBank/DDBJ whole genome shotgun (WGS) entry which is preliminary data.</text>
</comment>
<evidence type="ECO:0000313" key="8">
    <source>
        <dbReference type="EMBL" id="CAH1220327.1"/>
    </source>
</evidence>
<evidence type="ECO:0000259" key="6">
    <source>
        <dbReference type="PROSITE" id="PS51272"/>
    </source>
</evidence>
<feature type="chain" id="PRO_5046532201" description="Glycoside hydrolase" evidence="5">
    <location>
        <begin position="32"/>
        <end position="538"/>
    </location>
</feature>
<dbReference type="SMART" id="SM00636">
    <property type="entry name" value="Glyco_18"/>
    <property type="match status" value="1"/>
</dbReference>
<evidence type="ECO:0000313" key="9">
    <source>
        <dbReference type="Proteomes" id="UP000838324"/>
    </source>
</evidence>
<dbReference type="SUPFAM" id="SSF51445">
    <property type="entry name" value="(Trans)glycosidases"/>
    <property type="match status" value="1"/>
</dbReference>
<evidence type="ECO:0000256" key="1">
    <source>
        <dbReference type="ARBA" id="ARBA00022801"/>
    </source>
</evidence>
<dbReference type="RefSeq" id="WP_236336681.1">
    <property type="nucleotide sequence ID" value="NZ_CAKMMG010000010.1"/>
</dbReference>
<evidence type="ECO:0000256" key="3">
    <source>
        <dbReference type="RuleBase" id="RU000489"/>
    </source>
</evidence>